<dbReference type="EMBL" id="OOIP01000027">
    <property type="protein sequence ID" value="SPO41462.1"/>
    <property type="molecule type" value="Genomic_DNA"/>
</dbReference>
<name>A0A5C3FAN7_9BASI</name>
<sequence>MHGPVRTRTLDCRGLAGGRMVANDDTTSSLQAKTGSRRPSQRMIGMLWSGGSASLSSRATSLAATPACPPARLPASWTLKLKAALQDGPLRPAGQAWACLARCPAGAGALAARTCAQPGLLQRERTVRADRTLVLGAGALAWTVHRQATSKQQASKQAMSDAARRQSTTHLAYLAWPGLA</sequence>
<protein>
    <submittedName>
        <fullName evidence="1">Uncharacterized protein</fullName>
    </submittedName>
</protein>
<accession>A0A5C3FAN7</accession>
<keyword evidence="2" id="KW-1185">Reference proteome</keyword>
<gene>
    <name evidence="1" type="ORF">PSFLO_06944</name>
</gene>
<evidence type="ECO:0000313" key="2">
    <source>
        <dbReference type="Proteomes" id="UP000323386"/>
    </source>
</evidence>
<organism evidence="1 2">
    <name type="scientific">Pseudozyma flocculosa</name>
    <dbReference type="NCBI Taxonomy" id="84751"/>
    <lineage>
        <taxon>Eukaryota</taxon>
        <taxon>Fungi</taxon>
        <taxon>Dikarya</taxon>
        <taxon>Basidiomycota</taxon>
        <taxon>Ustilaginomycotina</taxon>
        <taxon>Ustilaginomycetes</taxon>
        <taxon>Ustilaginales</taxon>
        <taxon>Ustilaginaceae</taxon>
        <taxon>Pseudozyma</taxon>
    </lineage>
</organism>
<dbReference type="Proteomes" id="UP000323386">
    <property type="component" value="Unassembled WGS sequence"/>
</dbReference>
<reference evidence="1 2" key="1">
    <citation type="submission" date="2018-03" db="EMBL/GenBank/DDBJ databases">
        <authorList>
            <person name="Guldener U."/>
        </authorList>
    </citation>
    <scope>NUCLEOTIDE SEQUENCE [LARGE SCALE GENOMIC DNA]</scope>
    <source>
        <strain evidence="1 2">DAOM196992</strain>
    </source>
</reference>
<dbReference type="AlphaFoldDB" id="A0A5C3FAN7"/>
<proteinExistence type="predicted"/>
<evidence type="ECO:0000313" key="1">
    <source>
        <dbReference type="EMBL" id="SPO41462.1"/>
    </source>
</evidence>